<comment type="caution">
    <text evidence="8">The sequence shown here is derived from an EMBL/GenBank/DDBJ whole genome shotgun (WGS) entry which is preliminary data.</text>
</comment>
<keyword evidence="3 6" id="KW-0732">Signal</keyword>
<evidence type="ECO:0000313" key="8">
    <source>
        <dbReference type="EMBL" id="GFP94408.1"/>
    </source>
</evidence>
<dbReference type="Gene3D" id="3.30.430.20">
    <property type="entry name" value="Gnk2 domain, C-X8-C-X2-C motif"/>
    <property type="match status" value="2"/>
</dbReference>
<evidence type="ECO:0000256" key="2">
    <source>
        <dbReference type="ARBA" id="ARBA00022525"/>
    </source>
</evidence>
<dbReference type="GO" id="GO:0005576">
    <property type="term" value="C:extracellular region"/>
    <property type="evidence" value="ECO:0007669"/>
    <property type="project" value="UniProtKB-SubCell"/>
</dbReference>
<keyword evidence="2" id="KW-0964">Secreted</keyword>
<comment type="similarity">
    <text evidence="5">Belongs to the cysteine-rich repeat secretory protein family.</text>
</comment>
<dbReference type="OrthoDB" id="893732at2759"/>
<dbReference type="AlphaFoldDB" id="A0A830CBK1"/>
<dbReference type="InterPro" id="IPR050581">
    <property type="entry name" value="CRR_secretory_protein"/>
</dbReference>
<dbReference type="PANTHER" id="PTHR32411:SF43">
    <property type="entry name" value="CYSTEINE-RICH REPEAT SECRETORY PROTEIN 38"/>
    <property type="match status" value="1"/>
</dbReference>
<accession>A0A830CBK1</accession>
<proteinExistence type="inferred from homology"/>
<evidence type="ECO:0000259" key="7">
    <source>
        <dbReference type="PROSITE" id="PS51473"/>
    </source>
</evidence>
<keyword evidence="9" id="KW-1185">Reference proteome</keyword>
<feature type="signal peptide" evidence="6">
    <location>
        <begin position="1"/>
        <end position="30"/>
    </location>
</feature>
<evidence type="ECO:0000256" key="5">
    <source>
        <dbReference type="ARBA" id="ARBA00038515"/>
    </source>
</evidence>
<dbReference type="EMBL" id="BMAC01000348">
    <property type="protein sequence ID" value="GFP94408.1"/>
    <property type="molecule type" value="Genomic_DNA"/>
</dbReference>
<evidence type="ECO:0000313" key="9">
    <source>
        <dbReference type="Proteomes" id="UP000653305"/>
    </source>
</evidence>
<reference evidence="8" key="1">
    <citation type="submission" date="2020-07" db="EMBL/GenBank/DDBJ databases">
        <title>Ethylene signaling mediates host invasion by parasitic plants.</title>
        <authorList>
            <person name="Yoshida S."/>
        </authorList>
    </citation>
    <scope>NUCLEOTIDE SEQUENCE</scope>
    <source>
        <strain evidence="8">Okayama</strain>
    </source>
</reference>
<dbReference type="Proteomes" id="UP000653305">
    <property type="component" value="Unassembled WGS sequence"/>
</dbReference>
<name>A0A830CBK1_9LAMI</name>
<comment type="subcellular location">
    <subcellularLocation>
        <location evidence="1">Secreted</location>
    </subcellularLocation>
</comment>
<dbReference type="Pfam" id="PF01657">
    <property type="entry name" value="Stress-antifung"/>
    <property type="match status" value="2"/>
</dbReference>
<feature type="domain" description="Gnk2-homologous" evidence="7">
    <location>
        <begin position="35"/>
        <end position="138"/>
    </location>
</feature>
<feature type="domain" description="Gnk2-homologous" evidence="7">
    <location>
        <begin position="144"/>
        <end position="258"/>
    </location>
</feature>
<sequence length="266" mass="29820">MNNLISIRAFSLQLLPILISLSLLIPIAFSQQSDLLNKVCTNTSQNYTDGSAYASNLKYLLDDLVKKTPKNNLFWKETSGQGPNDIAYGLALCRGDVSPDDCDFCLYDARCKITQRCHKKSAIVWYDYCQLKYSDLDFFGHIDNSSDNVWINVNNVTNRKNSFKEASIGLLSTLSKQASSKGSKYMFARGEKLFSKKNGKNVTIYGMVQCTRDLSYESCEDCLNGVAKKLPIYDGTIYSEGARVFGASCTVRYETYPFLNDNKASV</sequence>
<dbReference type="CDD" id="cd23509">
    <property type="entry name" value="Gnk2-like"/>
    <property type="match status" value="2"/>
</dbReference>
<evidence type="ECO:0000256" key="1">
    <source>
        <dbReference type="ARBA" id="ARBA00004613"/>
    </source>
</evidence>
<evidence type="ECO:0000256" key="4">
    <source>
        <dbReference type="ARBA" id="ARBA00022737"/>
    </source>
</evidence>
<dbReference type="PANTHER" id="PTHR32411">
    <property type="entry name" value="CYSTEINE-RICH REPEAT SECRETORY PROTEIN 38-RELATED"/>
    <property type="match status" value="1"/>
</dbReference>
<gene>
    <name evidence="8" type="ORF">PHJA_001585200</name>
</gene>
<feature type="chain" id="PRO_5032972744" evidence="6">
    <location>
        <begin position="31"/>
        <end position="266"/>
    </location>
</feature>
<keyword evidence="4" id="KW-0677">Repeat</keyword>
<evidence type="ECO:0000256" key="6">
    <source>
        <dbReference type="SAM" id="SignalP"/>
    </source>
</evidence>
<dbReference type="InterPro" id="IPR038408">
    <property type="entry name" value="GNK2_sf"/>
</dbReference>
<dbReference type="PROSITE" id="PS51473">
    <property type="entry name" value="GNK2"/>
    <property type="match status" value="2"/>
</dbReference>
<organism evidence="8 9">
    <name type="scientific">Phtheirospermum japonicum</name>
    <dbReference type="NCBI Taxonomy" id="374723"/>
    <lineage>
        <taxon>Eukaryota</taxon>
        <taxon>Viridiplantae</taxon>
        <taxon>Streptophyta</taxon>
        <taxon>Embryophyta</taxon>
        <taxon>Tracheophyta</taxon>
        <taxon>Spermatophyta</taxon>
        <taxon>Magnoliopsida</taxon>
        <taxon>eudicotyledons</taxon>
        <taxon>Gunneridae</taxon>
        <taxon>Pentapetalae</taxon>
        <taxon>asterids</taxon>
        <taxon>lamiids</taxon>
        <taxon>Lamiales</taxon>
        <taxon>Orobanchaceae</taxon>
        <taxon>Orobanchaceae incertae sedis</taxon>
        <taxon>Phtheirospermum</taxon>
    </lineage>
</organism>
<dbReference type="InterPro" id="IPR002902">
    <property type="entry name" value="GNK2"/>
</dbReference>
<protein>
    <submittedName>
        <fullName evidence="8">Cysteine-rich repeat secretory protein 38</fullName>
    </submittedName>
</protein>
<evidence type="ECO:0000256" key="3">
    <source>
        <dbReference type="ARBA" id="ARBA00022729"/>
    </source>
</evidence>